<dbReference type="EMBL" id="CM034414">
    <property type="protein sequence ID" value="KAJ0170320.1"/>
    <property type="molecule type" value="Genomic_DNA"/>
</dbReference>
<sequence length="123" mass="13397">MVCLKIRFLVLACFVFIDAQVIPVRYPKKCGKVRKLVNNVPECACGKLEPIYSIIGEVPKCGCGKVYLEPTKDICGCKVPSVDSGIVGLLDYITGVVEKKCGCQVTPCGCQKISKGQRSKILR</sequence>
<name>A0ACC1CFP0_9NEOP</name>
<proteinExistence type="predicted"/>
<evidence type="ECO:0000313" key="1">
    <source>
        <dbReference type="EMBL" id="KAJ0170320.1"/>
    </source>
</evidence>
<reference evidence="1 2" key="1">
    <citation type="journal article" date="2021" name="Front. Genet.">
        <title>Chromosome-Level Genome Assembly Reveals Significant Gene Expansion in the Toll and IMD Signaling Pathways of Dendrolimus kikuchii.</title>
        <authorList>
            <person name="Zhou J."/>
            <person name="Wu P."/>
            <person name="Xiong Z."/>
            <person name="Liu N."/>
            <person name="Zhao N."/>
            <person name="Ji M."/>
            <person name="Qiu Y."/>
            <person name="Yang B."/>
        </authorList>
    </citation>
    <scope>NUCLEOTIDE SEQUENCE [LARGE SCALE GENOMIC DNA]</scope>
    <source>
        <strain evidence="1">Ann1</strain>
    </source>
</reference>
<evidence type="ECO:0000313" key="2">
    <source>
        <dbReference type="Proteomes" id="UP000824533"/>
    </source>
</evidence>
<organism evidence="1 2">
    <name type="scientific">Dendrolimus kikuchii</name>
    <dbReference type="NCBI Taxonomy" id="765133"/>
    <lineage>
        <taxon>Eukaryota</taxon>
        <taxon>Metazoa</taxon>
        <taxon>Ecdysozoa</taxon>
        <taxon>Arthropoda</taxon>
        <taxon>Hexapoda</taxon>
        <taxon>Insecta</taxon>
        <taxon>Pterygota</taxon>
        <taxon>Neoptera</taxon>
        <taxon>Endopterygota</taxon>
        <taxon>Lepidoptera</taxon>
        <taxon>Glossata</taxon>
        <taxon>Ditrysia</taxon>
        <taxon>Bombycoidea</taxon>
        <taxon>Lasiocampidae</taxon>
        <taxon>Dendrolimus</taxon>
    </lineage>
</organism>
<keyword evidence="2" id="KW-1185">Reference proteome</keyword>
<dbReference type="Proteomes" id="UP000824533">
    <property type="component" value="Linkage Group LG28"/>
</dbReference>
<comment type="caution">
    <text evidence="1">The sequence shown here is derived from an EMBL/GenBank/DDBJ whole genome shotgun (WGS) entry which is preliminary data.</text>
</comment>
<gene>
    <name evidence="1" type="ORF">K1T71_014248</name>
</gene>
<accession>A0ACC1CFP0</accession>
<protein>
    <submittedName>
        <fullName evidence="1">Uncharacterized protein</fullName>
    </submittedName>
</protein>